<sequence>MVTKCISELNIVDINWELSKRGIETGGSKADKLLALEEYIRSKENMDPRSVRFGVTDVMSAQVPEDSTSEVQNSDEEVKSDGDLINQFMEQMLDRLEGVEAMVDEQQRTITTLSKSVEPSEQELAEEKRKSTERVAQASCACGGNNPLPSPKVSFENRWVNIQSRLTGENSRNRSLPEASGNQSGVSGEMSGVVGNLSGVSGEVSGRSHREALRSKFSGEKRVHFADSLLIPQDRLNMTRASLSEFAGKREEDPVRFLLQAEAILEETGIHKARWVTILAPQLKAQAGTWWGTMRALDLPWQEFKSELLEKFNGDELQSSLQSELLSTAQTKTEPLGEYVLHKYQLYRRLNLGLTEEAVVMTVVGLMHDEFRIHARIQRLKSFSELRALAHVLDGSKALRMRRNPKYPKQRQSSGAGCRVCGSHDYWQAACPKRKSESGNAKTTGGTAGSRAGQEVTGGKSTSRPERGKQRSSTEAVSNVPVQEPQVTRADPKKRNFGALRTGDSGRGPKKMGQKSSGPEKTGKNGMPSEKNFGHPKK</sequence>
<gene>
    <name evidence="3" type="ORF">FWK35_00012394</name>
</gene>
<feature type="compositionally biased region" description="Low complexity" evidence="1">
    <location>
        <begin position="184"/>
        <end position="205"/>
    </location>
</feature>
<dbReference type="AlphaFoldDB" id="A0A6G0YJN0"/>
<name>A0A6G0YJN0_APHCR</name>
<proteinExistence type="predicted"/>
<evidence type="ECO:0000313" key="3">
    <source>
        <dbReference type="EMBL" id="KAF0756987.1"/>
    </source>
</evidence>
<feature type="region of interest" description="Disordered" evidence="1">
    <location>
        <begin position="166"/>
        <end position="208"/>
    </location>
</feature>
<evidence type="ECO:0000256" key="1">
    <source>
        <dbReference type="SAM" id="MobiDB-lite"/>
    </source>
</evidence>
<keyword evidence="4" id="KW-1185">Reference proteome</keyword>
<dbReference type="Pfam" id="PF03732">
    <property type="entry name" value="Retrotrans_gag"/>
    <property type="match status" value="1"/>
</dbReference>
<comment type="caution">
    <text evidence="3">The sequence shown here is derived from an EMBL/GenBank/DDBJ whole genome shotgun (WGS) entry which is preliminary data.</text>
</comment>
<organism evidence="3 4">
    <name type="scientific">Aphis craccivora</name>
    <name type="common">Cowpea aphid</name>
    <dbReference type="NCBI Taxonomy" id="307492"/>
    <lineage>
        <taxon>Eukaryota</taxon>
        <taxon>Metazoa</taxon>
        <taxon>Ecdysozoa</taxon>
        <taxon>Arthropoda</taxon>
        <taxon>Hexapoda</taxon>
        <taxon>Insecta</taxon>
        <taxon>Pterygota</taxon>
        <taxon>Neoptera</taxon>
        <taxon>Paraneoptera</taxon>
        <taxon>Hemiptera</taxon>
        <taxon>Sternorrhyncha</taxon>
        <taxon>Aphidomorpha</taxon>
        <taxon>Aphidoidea</taxon>
        <taxon>Aphididae</taxon>
        <taxon>Aphidini</taxon>
        <taxon>Aphis</taxon>
        <taxon>Aphis</taxon>
    </lineage>
</organism>
<dbReference type="PANTHER" id="PTHR15962">
    <property type="entry name" value="ACTIVITY-REGULATED CYTOSKELETON-ASSOCIATED PROTEIN"/>
    <property type="match status" value="1"/>
</dbReference>
<dbReference type="GO" id="GO:0007010">
    <property type="term" value="P:cytoskeleton organization"/>
    <property type="evidence" value="ECO:0007669"/>
    <property type="project" value="TreeGrafter"/>
</dbReference>
<dbReference type="GO" id="GO:1900271">
    <property type="term" value="P:regulation of long-term synaptic potentiation"/>
    <property type="evidence" value="ECO:0007669"/>
    <property type="project" value="TreeGrafter"/>
</dbReference>
<dbReference type="PANTHER" id="PTHR15962:SF0">
    <property type="entry name" value="ACTIVITY-REGULATED CYTOSKELETON-ASSOCIATED PROTEIN"/>
    <property type="match status" value="1"/>
</dbReference>
<dbReference type="GO" id="GO:0015629">
    <property type="term" value="C:actin cytoskeleton"/>
    <property type="evidence" value="ECO:0007669"/>
    <property type="project" value="TreeGrafter"/>
</dbReference>
<dbReference type="GO" id="GO:0005737">
    <property type="term" value="C:cytoplasm"/>
    <property type="evidence" value="ECO:0007669"/>
    <property type="project" value="TreeGrafter"/>
</dbReference>
<dbReference type="OrthoDB" id="6623961at2759"/>
<feature type="compositionally biased region" description="Polar residues" evidence="1">
    <location>
        <begin position="471"/>
        <end position="481"/>
    </location>
</feature>
<accession>A0A6G0YJN0</accession>
<dbReference type="GO" id="GO:0003729">
    <property type="term" value="F:mRNA binding"/>
    <property type="evidence" value="ECO:0007669"/>
    <property type="project" value="InterPro"/>
</dbReference>
<dbReference type="EMBL" id="VUJU01003710">
    <property type="protein sequence ID" value="KAF0756987.1"/>
    <property type="molecule type" value="Genomic_DNA"/>
</dbReference>
<dbReference type="InterPro" id="IPR023263">
    <property type="entry name" value="Arc"/>
</dbReference>
<dbReference type="InterPro" id="IPR005162">
    <property type="entry name" value="Retrotrans_gag_dom"/>
</dbReference>
<dbReference type="Proteomes" id="UP000478052">
    <property type="component" value="Unassembled WGS sequence"/>
</dbReference>
<evidence type="ECO:0000313" key="4">
    <source>
        <dbReference type="Proteomes" id="UP000478052"/>
    </source>
</evidence>
<feature type="region of interest" description="Disordered" evidence="1">
    <location>
        <begin position="431"/>
        <end position="538"/>
    </location>
</feature>
<dbReference type="GO" id="GO:0048168">
    <property type="term" value="P:regulation of neuronal synaptic plasticity"/>
    <property type="evidence" value="ECO:0007669"/>
    <property type="project" value="TreeGrafter"/>
</dbReference>
<dbReference type="GO" id="GO:0005886">
    <property type="term" value="C:plasma membrane"/>
    <property type="evidence" value="ECO:0007669"/>
    <property type="project" value="TreeGrafter"/>
</dbReference>
<evidence type="ECO:0000259" key="2">
    <source>
        <dbReference type="Pfam" id="PF03732"/>
    </source>
</evidence>
<reference evidence="3 4" key="1">
    <citation type="submission" date="2019-08" db="EMBL/GenBank/DDBJ databases">
        <title>Whole genome of Aphis craccivora.</title>
        <authorList>
            <person name="Voronova N.V."/>
            <person name="Shulinski R.S."/>
            <person name="Bandarenka Y.V."/>
            <person name="Zhorov D.G."/>
            <person name="Warner D."/>
        </authorList>
    </citation>
    <scope>NUCLEOTIDE SEQUENCE [LARGE SCALE GENOMIC DNA]</scope>
    <source>
        <strain evidence="3">180601</strain>
        <tissue evidence="3">Whole Body</tissue>
    </source>
</reference>
<feature type="domain" description="Retrotransposon gag" evidence="2">
    <location>
        <begin position="282"/>
        <end position="362"/>
    </location>
</feature>
<protein>
    <submittedName>
        <fullName evidence="3">Activity-regulated cytoskeleton-associated protein-like</fullName>
    </submittedName>
</protein>